<feature type="compositionally biased region" description="Pro residues" evidence="1">
    <location>
        <begin position="160"/>
        <end position="175"/>
    </location>
</feature>
<evidence type="ECO:0000313" key="4">
    <source>
        <dbReference type="Proteomes" id="UP000765509"/>
    </source>
</evidence>
<evidence type="ECO:0000256" key="2">
    <source>
        <dbReference type="SAM" id="SignalP"/>
    </source>
</evidence>
<dbReference type="EMBL" id="AVOT02007304">
    <property type="protein sequence ID" value="MBW0483603.1"/>
    <property type="molecule type" value="Genomic_DNA"/>
</dbReference>
<feature type="chain" id="PRO_5040322289" evidence="2">
    <location>
        <begin position="38"/>
        <end position="206"/>
    </location>
</feature>
<keyword evidence="2" id="KW-0732">Signal</keyword>
<evidence type="ECO:0000313" key="3">
    <source>
        <dbReference type="EMBL" id="MBW0483603.1"/>
    </source>
</evidence>
<organism evidence="3 4">
    <name type="scientific">Austropuccinia psidii MF-1</name>
    <dbReference type="NCBI Taxonomy" id="1389203"/>
    <lineage>
        <taxon>Eukaryota</taxon>
        <taxon>Fungi</taxon>
        <taxon>Dikarya</taxon>
        <taxon>Basidiomycota</taxon>
        <taxon>Pucciniomycotina</taxon>
        <taxon>Pucciniomycetes</taxon>
        <taxon>Pucciniales</taxon>
        <taxon>Sphaerophragmiaceae</taxon>
        <taxon>Austropuccinia</taxon>
    </lineage>
</organism>
<sequence>MFPAGTLPLEIYIATMHFSSNLIILAFAFATTALAHAEGDSEGMPIKNVTDAPPNPNKPSMPPSMGNMTDKNTTATPDSEMGASTTPSGSSSDAKIPGDMSTGKCLCPAPPTCPTVPTTSSPSGSGNSSSPPAGSGSTSGSGPGPSSPGAGPNAGSGSGSPPPSSPNSATPPPPADNSTSAANSPLYQNSVSLVALLAASAIGLAV</sequence>
<gene>
    <name evidence="3" type="ORF">O181_023318</name>
</gene>
<feature type="region of interest" description="Disordered" evidence="1">
    <location>
        <begin position="41"/>
        <end position="184"/>
    </location>
</feature>
<name>A0A9Q3CGU6_9BASI</name>
<protein>
    <submittedName>
        <fullName evidence="3">Uncharacterized protein</fullName>
    </submittedName>
</protein>
<feature type="compositionally biased region" description="Low complexity" evidence="1">
    <location>
        <begin position="115"/>
        <end position="136"/>
    </location>
</feature>
<comment type="caution">
    <text evidence="3">The sequence shown here is derived from an EMBL/GenBank/DDBJ whole genome shotgun (WGS) entry which is preliminary data.</text>
</comment>
<feature type="compositionally biased region" description="Pro residues" evidence="1">
    <location>
        <begin position="53"/>
        <end position="62"/>
    </location>
</feature>
<feature type="compositionally biased region" description="Polar residues" evidence="1">
    <location>
        <begin position="66"/>
        <end position="93"/>
    </location>
</feature>
<proteinExistence type="predicted"/>
<dbReference type="AlphaFoldDB" id="A0A9Q3CGU6"/>
<accession>A0A9Q3CGU6</accession>
<reference evidence="3" key="1">
    <citation type="submission" date="2021-03" db="EMBL/GenBank/DDBJ databases">
        <title>Draft genome sequence of rust myrtle Austropuccinia psidii MF-1, a brazilian biotype.</title>
        <authorList>
            <person name="Quecine M.C."/>
            <person name="Pachon D.M.R."/>
            <person name="Bonatelli M.L."/>
            <person name="Correr F.H."/>
            <person name="Franceschini L.M."/>
            <person name="Leite T.F."/>
            <person name="Margarido G.R.A."/>
            <person name="Almeida C.A."/>
            <person name="Ferrarezi J.A."/>
            <person name="Labate C.A."/>
        </authorList>
    </citation>
    <scope>NUCLEOTIDE SEQUENCE</scope>
    <source>
        <strain evidence="3">MF-1</strain>
    </source>
</reference>
<evidence type="ECO:0000256" key="1">
    <source>
        <dbReference type="SAM" id="MobiDB-lite"/>
    </source>
</evidence>
<keyword evidence="4" id="KW-1185">Reference proteome</keyword>
<feature type="signal peptide" evidence="2">
    <location>
        <begin position="1"/>
        <end position="37"/>
    </location>
</feature>
<dbReference type="Proteomes" id="UP000765509">
    <property type="component" value="Unassembled WGS sequence"/>
</dbReference>